<evidence type="ECO:0000313" key="7">
    <source>
        <dbReference type="EMBL" id="MBR0576350.1"/>
    </source>
</evidence>
<keyword evidence="3" id="KW-0663">Pyridoxal phosphate</keyword>
<name>A0A941CP86_9CLOT</name>
<organism evidence="7 8">
    <name type="scientific">Proteiniclasticum sediminis</name>
    <dbReference type="NCBI Taxonomy" id="2804028"/>
    <lineage>
        <taxon>Bacteria</taxon>
        <taxon>Bacillati</taxon>
        <taxon>Bacillota</taxon>
        <taxon>Clostridia</taxon>
        <taxon>Eubacteriales</taxon>
        <taxon>Clostridiaceae</taxon>
        <taxon>Proteiniclasticum</taxon>
    </lineage>
</organism>
<dbReference type="EC" id="4.4.1.13" evidence="2"/>
<protein>
    <recommendedName>
        <fullName evidence="2">cysteine-S-conjugate beta-lyase</fullName>
        <ecNumber evidence="2">4.4.1.13</ecNumber>
    </recommendedName>
</protein>
<dbReference type="PANTHER" id="PTHR43525:SF1">
    <property type="entry name" value="PROTEIN MALY"/>
    <property type="match status" value="1"/>
</dbReference>
<dbReference type="Gene3D" id="3.90.1150.10">
    <property type="entry name" value="Aspartate Aminotransferase, domain 1"/>
    <property type="match status" value="1"/>
</dbReference>
<sequence>MKYDFEILVNRHGTGSAKYEQMMRWNPQVTEDIIPYSVADMEFKTPPEIVEGLKAYLDTHILGYTIHTPEYLQAVMKWMKKRHDWEIRKEWILAVPGVVGAFYMAVRALTEPGEGVIVMTPVYYPFYDAVKSAGRNLVENPLVERNGRFEIDFDDLERKAADPKTTALLFCSPHNPVGRVWTVPELQQVVQICEKHHVKIFSDEIHFDLIMPGYTHTVLAKISAEAAKHMVIFTAPSKTFNLAGLHVSNVVIPDVGLRSRFRKEMASQAIMNINALGYEACRLAYEEGEPWLEELIQVIQGNHEVLRDYMEEHHPEVRVYPLEGTYLQWMDFRPLGISKEDLEKLMHKKALVFFDEGYVFGNGGEGFERMNLACPRWVLLEGLKRMTKTLREREETAF</sequence>
<dbReference type="GO" id="GO:0030170">
    <property type="term" value="F:pyridoxal phosphate binding"/>
    <property type="evidence" value="ECO:0007669"/>
    <property type="project" value="InterPro"/>
</dbReference>
<dbReference type="PANTHER" id="PTHR43525">
    <property type="entry name" value="PROTEIN MALY"/>
    <property type="match status" value="1"/>
</dbReference>
<dbReference type="GO" id="GO:0047804">
    <property type="term" value="F:cysteine-S-conjugate beta-lyase activity"/>
    <property type="evidence" value="ECO:0007669"/>
    <property type="project" value="UniProtKB-EC"/>
</dbReference>
<dbReference type="RefSeq" id="WP_211801250.1">
    <property type="nucleotide sequence ID" value="NZ_JAGSCS010000009.1"/>
</dbReference>
<keyword evidence="7" id="KW-0032">Aminotransferase</keyword>
<evidence type="ECO:0000256" key="2">
    <source>
        <dbReference type="ARBA" id="ARBA00012224"/>
    </source>
</evidence>
<dbReference type="InterPro" id="IPR015422">
    <property type="entry name" value="PyrdxlP-dep_Trfase_small"/>
</dbReference>
<comment type="similarity">
    <text evidence="5">Belongs to the class-II pyridoxal-phosphate-dependent aminotransferase family. MalY/PatB cystathionine beta-lyase subfamily.</text>
</comment>
<keyword evidence="7" id="KW-0808">Transferase</keyword>
<dbReference type="Pfam" id="PF00155">
    <property type="entry name" value="Aminotran_1_2"/>
    <property type="match status" value="1"/>
</dbReference>
<dbReference type="EMBL" id="JAGSCS010000009">
    <property type="protein sequence ID" value="MBR0576350.1"/>
    <property type="molecule type" value="Genomic_DNA"/>
</dbReference>
<dbReference type="AlphaFoldDB" id="A0A941CP86"/>
<evidence type="ECO:0000313" key="8">
    <source>
        <dbReference type="Proteomes" id="UP000675379"/>
    </source>
</evidence>
<dbReference type="InterPro" id="IPR051798">
    <property type="entry name" value="Class-II_PLP-Dep_Aminotrans"/>
</dbReference>
<dbReference type="NCBIfam" id="TIGR04350">
    <property type="entry name" value="C_S_lyase_PatB"/>
    <property type="match status" value="1"/>
</dbReference>
<dbReference type="GO" id="GO:0008483">
    <property type="term" value="F:transaminase activity"/>
    <property type="evidence" value="ECO:0007669"/>
    <property type="project" value="UniProtKB-KW"/>
</dbReference>
<dbReference type="InterPro" id="IPR015421">
    <property type="entry name" value="PyrdxlP-dep_Trfase_major"/>
</dbReference>
<dbReference type="CDD" id="cd00609">
    <property type="entry name" value="AAT_like"/>
    <property type="match status" value="1"/>
</dbReference>
<dbReference type="InterPro" id="IPR015424">
    <property type="entry name" value="PyrdxlP-dep_Trfase"/>
</dbReference>
<dbReference type="Proteomes" id="UP000675379">
    <property type="component" value="Unassembled WGS sequence"/>
</dbReference>
<comment type="cofactor">
    <cofactor evidence="1">
        <name>pyridoxal 5'-phosphate</name>
        <dbReference type="ChEBI" id="CHEBI:597326"/>
    </cofactor>
</comment>
<gene>
    <name evidence="7" type="ORF">KCG48_08330</name>
</gene>
<keyword evidence="4" id="KW-0456">Lyase</keyword>
<evidence type="ECO:0000256" key="4">
    <source>
        <dbReference type="ARBA" id="ARBA00023239"/>
    </source>
</evidence>
<dbReference type="InterPro" id="IPR004839">
    <property type="entry name" value="Aminotransferase_I/II_large"/>
</dbReference>
<reference evidence="7" key="1">
    <citation type="submission" date="2021-04" db="EMBL/GenBank/DDBJ databases">
        <title>Proteiniclasticum sedimins sp. nov., an obligate anaerobic bacterium isolated from anaerobic sludge.</title>
        <authorList>
            <person name="Liu J."/>
        </authorList>
    </citation>
    <scope>NUCLEOTIDE SEQUENCE</scope>
    <source>
        <strain evidence="7">BAD-10</strain>
    </source>
</reference>
<evidence type="ECO:0000256" key="5">
    <source>
        <dbReference type="ARBA" id="ARBA00037974"/>
    </source>
</evidence>
<evidence type="ECO:0000256" key="1">
    <source>
        <dbReference type="ARBA" id="ARBA00001933"/>
    </source>
</evidence>
<evidence type="ECO:0000256" key="3">
    <source>
        <dbReference type="ARBA" id="ARBA00022898"/>
    </source>
</evidence>
<feature type="domain" description="Aminotransferase class I/classII large" evidence="6">
    <location>
        <begin position="40"/>
        <end position="372"/>
    </location>
</feature>
<evidence type="ECO:0000259" key="6">
    <source>
        <dbReference type="Pfam" id="PF00155"/>
    </source>
</evidence>
<dbReference type="Gene3D" id="3.40.640.10">
    <property type="entry name" value="Type I PLP-dependent aspartate aminotransferase-like (Major domain)"/>
    <property type="match status" value="1"/>
</dbReference>
<keyword evidence="8" id="KW-1185">Reference proteome</keyword>
<accession>A0A941CP86</accession>
<dbReference type="InterPro" id="IPR027619">
    <property type="entry name" value="C-S_lyase_PatB-like"/>
</dbReference>
<comment type="caution">
    <text evidence="7">The sequence shown here is derived from an EMBL/GenBank/DDBJ whole genome shotgun (WGS) entry which is preliminary data.</text>
</comment>
<dbReference type="SUPFAM" id="SSF53383">
    <property type="entry name" value="PLP-dependent transferases"/>
    <property type="match status" value="1"/>
</dbReference>
<proteinExistence type="inferred from homology"/>